<evidence type="ECO:0000256" key="1">
    <source>
        <dbReference type="SAM" id="MobiDB-lite"/>
    </source>
</evidence>
<proteinExistence type="predicted"/>
<reference evidence="3 4" key="1">
    <citation type="submission" date="2019-06" db="EMBL/GenBank/DDBJ databases">
        <title>Whole genome shotgun sequence of Streptomyces spinoverrucosus NBRC 14228.</title>
        <authorList>
            <person name="Hosoyama A."/>
            <person name="Uohara A."/>
            <person name="Ohji S."/>
            <person name="Ichikawa N."/>
        </authorList>
    </citation>
    <scope>NUCLEOTIDE SEQUENCE [LARGE SCALE GENOMIC DNA]</scope>
    <source>
        <strain evidence="3 4">NBRC 14228</strain>
    </source>
</reference>
<keyword evidence="4" id="KW-1185">Reference proteome</keyword>
<accession>A0A4Y3VXZ0</accession>
<dbReference type="GO" id="GO:0016747">
    <property type="term" value="F:acyltransferase activity, transferring groups other than amino-acyl groups"/>
    <property type="evidence" value="ECO:0007669"/>
    <property type="project" value="InterPro"/>
</dbReference>
<organism evidence="3 4">
    <name type="scientific">Streptomyces spinoverrucosus</name>
    <dbReference type="NCBI Taxonomy" id="284043"/>
    <lineage>
        <taxon>Bacteria</taxon>
        <taxon>Bacillati</taxon>
        <taxon>Actinomycetota</taxon>
        <taxon>Actinomycetes</taxon>
        <taxon>Kitasatosporales</taxon>
        <taxon>Streptomycetaceae</taxon>
        <taxon>Streptomyces</taxon>
    </lineage>
</organism>
<dbReference type="Proteomes" id="UP000317881">
    <property type="component" value="Unassembled WGS sequence"/>
</dbReference>
<dbReference type="SUPFAM" id="SSF55729">
    <property type="entry name" value="Acyl-CoA N-acyltransferases (Nat)"/>
    <property type="match status" value="1"/>
</dbReference>
<dbReference type="PANTHER" id="PTHR43610:SF1">
    <property type="entry name" value="N-ACETYLTRANSFERASE DOMAIN-CONTAINING PROTEIN"/>
    <property type="match status" value="1"/>
</dbReference>
<dbReference type="AlphaFoldDB" id="A0A4Y3VXZ0"/>
<dbReference type="OrthoDB" id="9795199at2"/>
<dbReference type="PANTHER" id="PTHR43610">
    <property type="entry name" value="BLL6696 PROTEIN"/>
    <property type="match status" value="1"/>
</dbReference>
<feature type="domain" description="N-acetyltransferase" evidence="2">
    <location>
        <begin position="12"/>
        <end position="170"/>
    </location>
</feature>
<dbReference type="RefSeq" id="WP_141316155.1">
    <property type="nucleotide sequence ID" value="NZ_BJND01000119.1"/>
</dbReference>
<dbReference type="InterPro" id="IPR000182">
    <property type="entry name" value="GNAT_dom"/>
</dbReference>
<dbReference type="Gene3D" id="3.40.630.30">
    <property type="match status" value="1"/>
</dbReference>
<evidence type="ECO:0000259" key="2">
    <source>
        <dbReference type="Pfam" id="PF13302"/>
    </source>
</evidence>
<keyword evidence="3" id="KW-0808">Transferase</keyword>
<dbReference type="EMBL" id="BJND01000119">
    <property type="protein sequence ID" value="GEC10539.1"/>
    <property type="molecule type" value="Genomic_DNA"/>
</dbReference>
<feature type="region of interest" description="Disordered" evidence="1">
    <location>
        <begin position="222"/>
        <end position="247"/>
    </location>
</feature>
<protein>
    <submittedName>
        <fullName evidence="3">N-acetyltransferase</fullName>
    </submittedName>
</protein>
<feature type="compositionally biased region" description="Low complexity" evidence="1">
    <location>
        <begin position="222"/>
        <end position="231"/>
    </location>
</feature>
<evidence type="ECO:0000313" key="3">
    <source>
        <dbReference type="EMBL" id="GEC10539.1"/>
    </source>
</evidence>
<dbReference type="Pfam" id="PF13302">
    <property type="entry name" value="Acetyltransf_3"/>
    <property type="match status" value="1"/>
</dbReference>
<evidence type="ECO:0000313" key="4">
    <source>
        <dbReference type="Proteomes" id="UP000317881"/>
    </source>
</evidence>
<sequence>MPAPVALTGRLVVLEPLAPHHAQGLAEASAGDSCHSFTPRPRGVRAARFYIAAALEQQETGTVLPFAVIRRTDNRIVGSTRFLAMDYWQGPLTWPPAPRGPLGDHHTAAPDAAEIGGTWLCPDARGTGVNTEAKLLMLGHAFDIWQVRRISMRADARNARSRTAIERLGAVSEGIRRAHSRGLDGQIRDTAFYSILREDWPTVQEGIERRLTRTIKTATSSRATWSSSPNAAAATVGSVLRHPHLSG</sequence>
<gene>
    <name evidence="3" type="primary">argA</name>
    <name evidence="3" type="ORF">SSP24_81940</name>
</gene>
<name>A0A4Y3VXZ0_9ACTN</name>
<comment type="caution">
    <text evidence="3">The sequence shown here is derived from an EMBL/GenBank/DDBJ whole genome shotgun (WGS) entry which is preliminary data.</text>
</comment>
<dbReference type="InterPro" id="IPR016181">
    <property type="entry name" value="Acyl_CoA_acyltransferase"/>
</dbReference>